<dbReference type="EC" id="3.5.1.68" evidence="1"/>
<dbReference type="EMBL" id="JBHUHV010000022">
    <property type="protein sequence ID" value="MFD2066807.1"/>
    <property type="molecule type" value="Genomic_DNA"/>
</dbReference>
<reference evidence="2" key="1">
    <citation type="journal article" date="2019" name="Int. J. Syst. Evol. Microbiol.">
        <title>The Global Catalogue of Microorganisms (GCM) 10K type strain sequencing project: providing services to taxonomists for standard genome sequencing and annotation.</title>
        <authorList>
            <consortium name="The Broad Institute Genomics Platform"/>
            <consortium name="The Broad Institute Genome Sequencing Center for Infectious Disease"/>
            <person name="Wu L."/>
            <person name="Ma J."/>
        </authorList>
    </citation>
    <scope>NUCLEOTIDE SEQUENCE [LARGE SCALE GENOMIC DNA]</scope>
    <source>
        <strain evidence="2">JCM 16545</strain>
    </source>
</reference>
<accession>A0ABW4WY56</accession>
<dbReference type="RefSeq" id="WP_229962670.1">
    <property type="nucleotide sequence ID" value="NZ_JAJJWI010000029.1"/>
</dbReference>
<evidence type="ECO:0000313" key="1">
    <source>
        <dbReference type="EMBL" id="MFD2066807.1"/>
    </source>
</evidence>
<keyword evidence="1" id="KW-0378">Hydrolase</keyword>
<comment type="caution">
    <text evidence="1">The sequence shown here is derived from an EMBL/GenBank/DDBJ whole genome shotgun (WGS) entry which is preliminary data.</text>
</comment>
<keyword evidence="2" id="KW-1185">Reference proteome</keyword>
<proteinExistence type="predicted"/>
<dbReference type="InterPro" id="IPR007709">
    <property type="entry name" value="N-FG_amidohydro"/>
</dbReference>
<dbReference type="Proteomes" id="UP001597369">
    <property type="component" value="Unassembled WGS sequence"/>
</dbReference>
<dbReference type="GO" id="GO:0050129">
    <property type="term" value="F:N-formylglutamate deformylase activity"/>
    <property type="evidence" value="ECO:0007669"/>
    <property type="project" value="UniProtKB-EC"/>
</dbReference>
<name>A0ABW4WY56_9BACT</name>
<organism evidence="1 2">
    <name type="scientific">Pontibacter silvestris</name>
    <dbReference type="NCBI Taxonomy" id="2305183"/>
    <lineage>
        <taxon>Bacteria</taxon>
        <taxon>Pseudomonadati</taxon>
        <taxon>Bacteroidota</taxon>
        <taxon>Cytophagia</taxon>
        <taxon>Cytophagales</taxon>
        <taxon>Hymenobacteraceae</taxon>
        <taxon>Pontibacter</taxon>
    </lineage>
</organism>
<evidence type="ECO:0000313" key="2">
    <source>
        <dbReference type="Proteomes" id="UP001597369"/>
    </source>
</evidence>
<gene>
    <name evidence="1" type="ORF">ACFSKU_07915</name>
</gene>
<dbReference type="Gene3D" id="3.40.630.40">
    <property type="entry name" value="Zn-dependent exopeptidases"/>
    <property type="match status" value="1"/>
</dbReference>
<dbReference type="Pfam" id="PF05013">
    <property type="entry name" value="FGase"/>
    <property type="match status" value="1"/>
</dbReference>
<dbReference type="SUPFAM" id="SSF53187">
    <property type="entry name" value="Zn-dependent exopeptidases"/>
    <property type="match status" value="1"/>
</dbReference>
<sequence>MAQTKVDALYYTITRGNSPLIATAIHSGHDVRRNIKDFFFLSEKERLREEDPFTDQWVSVADNQITGHNSRFEMDLNRPRERAIYRKPEDTWGLQVWKNELADELALESLAHYDKFYEDVKLLLTKVQQQHGCFVVYDLHTYNHKREGASGPAADPEQNPEVNIGTGNMNREKWAPVVDTFMHTLSSYNYNGRRLDVRENVKFQGGHFMRWIHDTFPNKACVLSIKFKKFFMDEWTGKPDQAQLQQIKQALEATTRPVLEALAKVCQV</sequence>
<protein>
    <submittedName>
        <fullName evidence="1">N-formylglutamate amidohydrolase</fullName>
        <ecNumber evidence="1">3.5.1.68</ecNumber>
    </submittedName>
</protein>